<name>A0A9P7V869_9ASCO</name>
<dbReference type="EMBL" id="JAHMUF010000016">
    <property type="protein sequence ID" value="KAG7192666.1"/>
    <property type="molecule type" value="Genomic_DNA"/>
</dbReference>
<dbReference type="Proteomes" id="UP000790833">
    <property type="component" value="Unassembled WGS sequence"/>
</dbReference>
<keyword evidence="4" id="KW-1185">Reference proteome</keyword>
<dbReference type="PANTHER" id="PTHR12192:SF2">
    <property type="entry name" value="GLUTATHIONE-SPECIFIC GAMMA-GLUTAMYLCYCLOTRANSFERASE 2"/>
    <property type="match status" value="1"/>
</dbReference>
<protein>
    <recommendedName>
        <fullName evidence="1">glutathione-specific gamma-glutamylcyclotransferase</fullName>
        <ecNumber evidence="1">4.3.2.7</ecNumber>
    </recommendedName>
</protein>
<dbReference type="EC" id="4.3.2.7" evidence="1"/>
<evidence type="ECO:0000256" key="2">
    <source>
        <dbReference type="ARBA" id="ARBA00023239"/>
    </source>
</evidence>
<dbReference type="GeneID" id="66114821"/>
<evidence type="ECO:0000313" key="4">
    <source>
        <dbReference type="Proteomes" id="UP000790833"/>
    </source>
</evidence>
<evidence type="ECO:0000313" key="3">
    <source>
        <dbReference type="EMBL" id="KAG7192666.1"/>
    </source>
</evidence>
<dbReference type="InterPro" id="IPR006840">
    <property type="entry name" value="ChaC"/>
</dbReference>
<dbReference type="GO" id="GO:0061928">
    <property type="term" value="F:glutathione specific gamma-glutamylcyclotransferase activity"/>
    <property type="evidence" value="ECO:0007669"/>
    <property type="project" value="UniProtKB-EC"/>
</dbReference>
<keyword evidence="2" id="KW-0456">Lyase</keyword>
<accession>A0A9P7V869</accession>
<dbReference type="OrthoDB" id="1933483at2759"/>
<organism evidence="3 4">
    <name type="scientific">Scheffersomyces spartinae</name>
    <dbReference type="NCBI Taxonomy" id="45513"/>
    <lineage>
        <taxon>Eukaryota</taxon>
        <taxon>Fungi</taxon>
        <taxon>Dikarya</taxon>
        <taxon>Ascomycota</taxon>
        <taxon>Saccharomycotina</taxon>
        <taxon>Pichiomycetes</taxon>
        <taxon>Debaryomycetaceae</taxon>
        <taxon>Scheffersomyces</taxon>
    </lineage>
</organism>
<dbReference type="PANTHER" id="PTHR12192">
    <property type="entry name" value="CATION TRANSPORT PROTEIN CHAC-RELATED"/>
    <property type="match status" value="1"/>
</dbReference>
<dbReference type="GO" id="GO:0006751">
    <property type="term" value="P:glutathione catabolic process"/>
    <property type="evidence" value="ECO:0007669"/>
    <property type="project" value="InterPro"/>
</dbReference>
<dbReference type="RefSeq" id="XP_043048216.1">
    <property type="nucleotide sequence ID" value="XM_043192244.1"/>
</dbReference>
<sequence length="231" mass="26767">MTIDTPKEGMWVLGYGSLIWKPPPHYTFRLQGYLTGFIRRFYMQSRDHRGTPANPGRVVTLVSHKDLIKKRNEYIDHLIGHEIPLSEQEVPIPHDALKVWCVAYYIPSEKVAEVKEYLDIREQDGYSTHQVEFHISPEHNKCSSKEEEDVVSVLPVHPKTNHKYLTSMIYLGTLDNEAYIGPENIMDTALVIRTSVGDSGKNIEYLIELTKLMRQFHPDTYLEELLRIVES</sequence>
<dbReference type="Pfam" id="PF04752">
    <property type="entry name" value="ChaC"/>
    <property type="match status" value="1"/>
</dbReference>
<reference evidence="3" key="1">
    <citation type="submission" date="2021-03" db="EMBL/GenBank/DDBJ databases">
        <authorList>
            <person name="Palmer J.M."/>
        </authorList>
    </citation>
    <scope>NUCLEOTIDE SEQUENCE</scope>
    <source>
        <strain evidence="3">ARV_011</strain>
    </source>
</reference>
<comment type="caution">
    <text evidence="3">The sequence shown here is derived from an EMBL/GenBank/DDBJ whole genome shotgun (WGS) entry which is preliminary data.</text>
</comment>
<dbReference type="GO" id="GO:0005737">
    <property type="term" value="C:cytoplasm"/>
    <property type="evidence" value="ECO:0007669"/>
    <property type="project" value="TreeGrafter"/>
</dbReference>
<proteinExistence type="predicted"/>
<evidence type="ECO:0000256" key="1">
    <source>
        <dbReference type="ARBA" id="ARBA00012344"/>
    </source>
</evidence>
<gene>
    <name evidence="3" type="ORF">KQ657_001447</name>
</gene>
<dbReference type="AlphaFoldDB" id="A0A9P7V869"/>